<dbReference type="AlphaFoldDB" id="A0A512RFC2"/>
<organism evidence="3 4">
    <name type="scientific">Chitinophaga cymbidii</name>
    <dbReference type="NCBI Taxonomy" id="1096750"/>
    <lineage>
        <taxon>Bacteria</taxon>
        <taxon>Pseudomonadati</taxon>
        <taxon>Bacteroidota</taxon>
        <taxon>Chitinophagia</taxon>
        <taxon>Chitinophagales</taxon>
        <taxon>Chitinophagaceae</taxon>
        <taxon>Chitinophaga</taxon>
    </lineage>
</organism>
<evidence type="ECO:0000313" key="3">
    <source>
        <dbReference type="EMBL" id="GEP94409.1"/>
    </source>
</evidence>
<gene>
    <name evidence="3" type="ORF">CCY01nite_06690</name>
</gene>
<dbReference type="Pfam" id="PF02894">
    <property type="entry name" value="GFO_IDH_MocA_C"/>
    <property type="match status" value="1"/>
</dbReference>
<evidence type="ECO:0000259" key="2">
    <source>
        <dbReference type="Pfam" id="PF02894"/>
    </source>
</evidence>
<proteinExistence type="predicted"/>
<reference evidence="3 4" key="1">
    <citation type="submission" date="2019-07" db="EMBL/GenBank/DDBJ databases">
        <title>Whole genome shotgun sequence of Chitinophaga cymbidii NBRC 109752.</title>
        <authorList>
            <person name="Hosoyama A."/>
            <person name="Uohara A."/>
            <person name="Ohji S."/>
            <person name="Ichikawa N."/>
        </authorList>
    </citation>
    <scope>NUCLEOTIDE SEQUENCE [LARGE SCALE GENOMIC DNA]</scope>
    <source>
        <strain evidence="3 4">NBRC 109752</strain>
    </source>
</reference>
<comment type="caution">
    <text evidence="3">The sequence shown here is derived from an EMBL/GenBank/DDBJ whole genome shotgun (WGS) entry which is preliminary data.</text>
</comment>
<dbReference type="Gene3D" id="3.30.360.10">
    <property type="entry name" value="Dihydrodipicolinate Reductase, domain 2"/>
    <property type="match status" value="1"/>
</dbReference>
<dbReference type="Proteomes" id="UP000321436">
    <property type="component" value="Unassembled WGS sequence"/>
</dbReference>
<evidence type="ECO:0000259" key="1">
    <source>
        <dbReference type="Pfam" id="PF01408"/>
    </source>
</evidence>
<dbReference type="Gene3D" id="3.40.50.720">
    <property type="entry name" value="NAD(P)-binding Rossmann-like Domain"/>
    <property type="match status" value="1"/>
</dbReference>
<dbReference type="SUPFAM" id="SSF51735">
    <property type="entry name" value="NAD(P)-binding Rossmann-fold domains"/>
    <property type="match status" value="1"/>
</dbReference>
<dbReference type="SUPFAM" id="SSF55347">
    <property type="entry name" value="Glyceraldehyde-3-phosphate dehydrogenase-like, C-terminal domain"/>
    <property type="match status" value="1"/>
</dbReference>
<dbReference type="InterPro" id="IPR050463">
    <property type="entry name" value="Gfo/Idh/MocA_oxidrdct_glycsds"/>
</dbReference>
<dbReference type="EMBL" id="BKAU01000001">
    <property type="protein sequence ID" value="GEP94409.1"/>
    <property type="molecule type" value="Genomic_DNA"/>
</dbReference>
<protein>
    <submittedName>
        <fullName evidence="3">Dehydrogenase</fullName>
    </submittedName>
</protein>
<dbReference type="InterPro" id="IPR036291">
    <property type="entry name" value="NAD(P)-bd_dom_sf"/>
</dbReference>
<dbReference type="OrthoDB" id="726883at2"/>
<accession>A0A512RFC2</accession>
<dbReference type="GO" id="GO:0000166">
    <property type="term" value="F:nucleotide binding"/>
    <property type="evidence" value="ECO:0007669"/>
    <property type="project" value="InterPro"/>
</dbReference>
<sequence>MKRRHFLKTGAMAGVGAGLTYLNFPVFGKNAPSNKIVVGVMGVNSRGNWLAKITSKLPGAEIGFICDVDDNAVRKGLDAVKDQSRQPEVIKDIRQLVLRKDLDVIMIAAPDHWHAPAAIMACQAGKHVYVEKPLGYNPDEGELLVAASRKHNRLVQMGNQRRSWPNLQQAAKEVREDGIIGRVYYARGWYVNNRKPIGTGQKVPVPSTLNWDLWQGPAPRKDYLDNIVHYNWHWRWHWGTAETCNNATHEMDCMRWFMGVDFPIKVTSAGGRFAYSGDDWETPDTQTVTCEFEGNRAIVWEGRSCHPYQLEGSGRGFTIFGEKGALYNDGGDSYRIVDNDGKLVKEVKQGNKVNRDATNVVSPGGEFLDAIHVHNLLESIRGKAKLNSEAAEGHKSVLLCHLGNIAHRSGSILHTDPQNGHIIGNEEAEQLWKRTYEKGWEPRI</sequence>
<feature type="domain" description="Gfo/Idh/MocA-like oxidoreductase N-terminal" evidence="1">
    <location>
        <begin position="38"/>
        <end position="158"/>
    </location>
</feature>
<dbReference type="InterPro" id="IPR004104">
    <property type="entry name" value="Gfo/Idh/MocA-like_OxRdtase_C"/>
</dbReference>
<feature type="domain" description="Gfo/Idh/MocA-like oxidoreductase C-terminal" evidence="2">
    <location>
        <begin position="211"/>
        <end position="399"/>
    </location>
</feature>
<dbReference type="InterPro" id="IPR000683">
    <property type="entry name" value="Gfo/Idh/MocA-like_OxRdtase_N"/>
</dbReference>
<keyword evidence="4" id="KW-1185">Reference proteome</keyword>
<dbReference type="RefSeq" id="WP_146857881.1">
    <property type="nucleotide sequence ID" value="NZ_BKAU01000001.1"/>
</dbReference>
<dbReference type="PANTHER" id="PTHR43818">
    <property type="entry name" value="BCDNA.GH03377"/>
    <property type="match status" value="1"/>
</dbReference>
<dbReference type="PANTHER" id="PTHR43818:SF5">
    <property type="entry name" value="OXIDOREDUCTASE FAMILY PROTEIN"/>
    <property type="match status" value="1"/>
</dbReference>
<dbReference type="Pfam" id="PF01408">
    <property type="entry name" value="GFO_IDH_MocA"/>
    <property type="match status" value="1"/>
</dbReference>
<name>A0A512RFC2_9BACT</name>
<evidence type="ECO:0000313" key="4">
    <source>
        <dbReference type="Proteomes" id="UP000321436"/>
    </source>
</evidence>